<evidence type="ECO:0000259" key="6">
    <source>
        <dbReference type="Pfam" id="PF13515"/>
    </source>
</evidence>
<dbReference type="STRING" id="1120995.SAMN02745245_00339"/>
<dbReference type="AlphaFoldDB" id="A0A1M5PIC9"/>
<dbReference type="RefSeq" id="WP_073183135.1">
    <property type="nucleotide sequence ID" value="NZ_FQXI01000001.1"/>
</dbReference>
<comment type="subcellular location">
    <subcellularLocation>
        <location evidence="1">Membrane</location>
        <topology evidence="1">Multi-pass membrane protein</topology>
    </subcellularLocation>
</comment>
<keyword evidence="3 5" id="KW-1133">Transmembrane helix</keyword>
<evidence type="ECO:0000313" key="7">
    <source>
        <dbReference type="EMBL" id="SHH01478.1"/>
    </source>
</evidence>
<feature type="transmembrane region" description="Helical" evidence="5">
    <location>
        <begin position="103"/>
        <end position="120"/>
    </location>
</feature>
<accession>A0A1M5PIC9</accession>
<keyword evidence="2 5" id="KW-0812">Transmembrane</keyword>
<dbReference type="GO" id="GO:0016020">
    <property type="term" value="C:membrane"/>
    <property type="evidence" value="ECO:0007669"/>
    <property type="project" value="UniProtKB-SubCell"/>
</dbReference>
<feature type="domain" description="Integral membrane bound transporter" evidence="6">
    <location>
        <begin position="57"/>
        <end position="166"/>
    </location>
</feature>
<name>A0A1M5PIC9_9FIRM</name>
<feature type="transmembrane region" description="Helical" evidence="5">
    <location>
        <begin position="127"/>
        <end position="147"/>
    </location>
</feature>
<dbReference type="InterPro" id="IPR049453">
    <property type="entry name" value="Memb_transporter_dom"/>
</dbReference>
<evidence type="ECO:0000256" key="3">
    <source>
        <dbReference type="ARBA" id="ARBA00022989"/>
    </source>
</evidence>
<feature type="transmembrane region" description="Helical" evidence="5">
    <location>
        <begin position="50"/>
        <end position="68"/>
    </location>
</feature>
<dbReference type="OrthoDB" id="1653617at2"/>
<reference evidence="7 8" key="1">
    <citation type="submission" date="2016-11" db="EMBL/GenBank/DDBJ databases">
        <authorList>
            <person name="Jaros S."/>
            <person name="Januszkiewicz K."/>
            <person name="Wedrychowicz H."/>
        </authorList>
    </citation>
    <scope>NUCLEOTIDE SEQUENCE [LARGE SCALE GENOMIC DNA]</scope>
    <source>
        <strain evidence="7 8">DSM 21120</strain>
    </source>
</reference>
<proteinExistence type="predicted"/>
<keyword evidence="8" id="KW-1185">Reference proteome</keyword>
<dbReference type="EMBL" id="FQXI01000001">
    <property type="protein sequence ID" value="SHH01478.1"/>
    <property type="molecule type" value="Genomic_DNA"/>
</dbReference>
<feature type="transmembrane region" description="Helical" evidence="5">
    <location>
        <begin position="80"/>
        <end position="97"/>
    </location>
</feature>
<dbReference type="Proteomes" id="UP000184032">
    <property type="component" value="Unassembled WGS sequence"/>
</dbReference>
<organism evidence="7 8">
    <name type="scientific">Anaerosphaera aminiphila DSM 21120</name>
    <dbReference type="NCBI Taxonomy" id="1120995"/>
    <lineage>
        <taxon>Bacteria</taxon>
        <taxon>Bacillati</taxon>
        <taxon>Bacillota</taxon>
        <taxon>Tissierellia</taxon>
        <taxon>Tissierellales</taxon>
        <taxon>Peptoniphilaceae</taxon>
        <taxon>Anaerosphaera</taxon>
    </lineage>
</organism>
<keyword evidence="4 5" id="KW-0472">Membrane</keyword>
<gene>
    <name evidence="7" type="ORF">SAMN02745245_00339</name>
</gene>
<dbReference type="Pfam" id="PF13515">
    <property type="entry name" value="FUSC_2"/>
    <property type="match status" value="1"/>
</dbReference>
<protein>
    <submittedName>
        <fullName evidence="7">Fusaric acid resistance protein-like</fullName>
    </submittedName>
</protein>
<sequence length="175" mass="19374">MNEKHSYLGKNISTILKRLDRDFLIYTIKVVLGTIIASLFMRYIMEHINFTDVPMIPFFACIGVLVGMEPDRTRAISNVITRNVGTVVAGVTGGLVASFTENIVAISLGIIPYMVFLALLNHRKSIVPGGIFYFAIAYLTTLDNAWMYALNRTIGTVLGTLIGLAINFLIFPPKK</sequence>
<evidence type="ECO:0000256" key="2">
    <source>
        <dbReference type="ARBA" id="ARBA00022692"/>
    </source>
</evidence>
<evidence type="ECO:0000256" key="1">
    <source>
        <dbReference type="ARBA" id="ARBA00004141"/>
    </source>
</evidence>
<evidence type="ECO:0000256" key="5">
    <source>
        <dbReference type="SAM" id="Phobius"/>
    </source>
</evidence>
<evidence type="ECO:0000313" key="8">
    <source>
        <dbReference type="Proteomes" id="UP000184032"/>
    </source>
</evidence>
<feature type="transmembrane region" description="Helical" evidence="5">
    <location>
        <begin position="153"/>
        <end position="171"/>
    </location>
</feature>
<evidence type="ECO:0000256" key="4">
    <source>
        <dbReference type="ARBA" id="ARBA00023136"/>
    </source>
</evidence>
<feature type="transmembrane region" description="Helical" evidence="5">
    <location>
        <begin position="23"/>
        <end position="44"/>
    </location>
</feature>